<dbReference type="AlphaFoldDB" id="A0A6P2BRG4"/>
<evidence type="ECO:0000259" key="3">
    <source>
        <dbReference type="PROSITE" id="PS51462"/>
    </source>
</evidence>
<dbReference type="SUPFAM" id="SSF55811">
    <property type="entry name" value="Nudix"/>
    <property type="match status" value="1"/>
</dbReference>
<dbReference type="InterPro" id="IPR016181">
    <property type="entry name" value="Acyl_CoA_acyltransferase"/>
</dbReference>
<dbReference type="GO" id="GO:0008999">
    <property type="term" value="F:protein-N-terminal-alanine acetyltransferase activity"/>
    <property type="evidence" value="ECO:0007669"/>
    <property type="project" value="TreeGrafter"/>
</dbReference>
<dbReference type="EMBL" id="RPFW01000007">
    <property type="protein sequence ID" value="TVZ01041.1"/>
    <property type="molecule type" value="Genomic_DNA"/>
</dbReference>
<dbReference type="Pfam" id="PF00293">
    <property type="entry name" value="NUDIX"/>
    <property type="match status" value="1"/>
</dbReference>
<proteinExistence type="predicted"/>
<organism evidence="4 5">
    <name type="scientific">Trebonia kvetii</name>
    <dbReference type="NCBI Taxonomy" id="2480626"/>
    <lineage>
        <taxon>Bacteria</taxon>
        <taxon>Bacillati</taxon>
        <taxon>Actinomycetota</taxon>
        <taxon>Actinomycetes</taxon>
        <taxon>Streptosporangiales</taxon>
        <taxon>Treboniaceae</taxon>
        <taxon>Trebonia</taxon>
    </lineage>
</organism>
<dbReference type="Gene3D" id="3.90.79.10">
    <property type="entry name" value="Nucleoside Triphosphate Pyrophosphohydrolase"/>
    <property type="match status" value="1"/>
</dbReference>
<evidence type="ECO:0000313" key="4">
    <source>
        <dbReference type="EMBL" id="TVZ01041.1"/>
    </source>
</evidence>
<dbReference type="InterPro" id="IPR000182">
    <property type="entry name" value="GNAT_dom"/>
</dbReference>
<sequence>MAEVRVRVAAYVVRAAPSGLELLVFDHAGLPEAGRQVPAGGVRAGEPLEEAVRREVAEETGLADVTVLTSLGVSQRPHPQTGAPRVTAFYYATTGEPRGRWEHEVTGDGEDEGLRFDCYFLPLSQVAGSLTDRQDEFIPALVREARQRAAPLFVPRLDAGPFVLRPFALDDLDVVREVSADPHIPLITTVPAVFTADDGRRFIERQWSRAERGTGYSFAIADAESGRAVGQVGLWLKDVAEGRASVGYWLAGSARGRRAAACAVRALARWAHDELRIPRVELQVEPWNSASIRTAELAGFRREGLMRGWREIGVERRDLLLYARLADDPMPGT</sequence>
<name>A0A6P2BRG4_9ACTN</name>
<dbReference type="InterPro" id="IPR051908">
    <property type="entry name" value="Ribosomal_N-acetyltransferase"/>
</dbReference>
<keyword evidence="5" id="KW-1185">Reference proteome</keyword>
<dbReference type="Proteomes" id="UP000460272">
    <property type="component" value="Unassembled WGS sequence"/>
</dbReference>
<accession>A0A6P2BRG4</accession>
<evidence type="ECO:0000259" key="2">
    <source>
        <dbReference type="PROSITE" id="PS51186"/>
    </source>
</evidence>
<dbReference type="OrthoDB" id="2061990at2"/>
<dbReference type="PROSITE" id="PS51462">
    <property type="entry name" value="NUDIX"/>
    <property type="match status" value="1"/>
</dbReference>
<gene>
    <name evidence="4" type="ORF">EAS64_32540</name>
</gene>
<dbReference type="RefSeq" id="WP_145859304.1">
    <property type="nucleotide sequence ID" value="NZ_RPFW01000007.1"/>
</dbReference>
<dbReference type="InterPro" id="IPR020084">
    <property type="entry name" value="NUDIX_hydrolase_CS"/>
</dbReference>
<dbReference type="InterPro" id="IPR000086">
    <property type="entry name" value="NUDIX_hydrolase_dom"/>
</dbReference>
<dbReference type="Gene3D" id="3.40.630.30">
    <property type="match status" value="1"/>
</dbReference>
<reference evidence="4 5" key="1">
    <citation type="submission" date="2018-11" db="EMBL/GenBank/DDBJ databases">
        <title>Trebonia kvetii gen.nov., sp.nov., a novel acidophilic actinobacterium, and proposal of the new actinobacterial family Treboniaceae fam. nov.</title>
        <authorList>
            <person name="Rapoport D."/>
            <person name="Sagova-Mareckova M."/>
            <person name="Sedlacek I."/>
            <person name="Provaznik J."/>
            <person name="Kralova S."/>
            <person name="Pavlinic D."/>
            <person name="Benes V."/>
            <person name="Kopecky J."/>
        </authorList>
    </citation>
    <scope>NUCLEOTIDE SEQUENCE [LARGE SCALE GENOMIC DNA]</scope>
    <source>
        <strain evidence="4 5">15Tr583</strain>
    </source>
</reference>
<dbReference type="GO" id="GO:0005737">
    <property type="term" value="C:cytoplasm"/>
    <property type="evidence" value="ECO:0007669"/>
    <property type="project" value="TreeGrafter"/>
</dbReference>
<keyword evidence="4" id="KW-0808">Transferase</keyword>
<dbReference type="CDD" id="cd04663">
    <property type="entry name" value="NUDIX_Hydrolase"/>
    <property type="match status" value="1"/>
</dbReference>
<dbReference type="PANTHER" id="PTHR43441:SF10">
    <property type="entry name" value="ACETYLTRANSFERASE"/>
    <property type="match status" value="1"/>
</dbReference>
<dbReference type="Pfam" id="PF13302">
    <property type="entry name" value="Acetyltransf_3"/>
    <property type="match status" value="1"/>
</dbReference>
<dbReference type="PANTHER" id="PTHR43441">
    <property type="entry name" value="RIBOSOMAL-PROTEIN-SERINE ACETYLTRANSFERASE"/>
    <property type="match status" value="1"/>
</dbReference>
<evidence type="ECO:0000256" key="1">
    <source>
        <dbReference type="ARBA" id="ARBA00022801"/>
    </source>
</evidence>
<feature type="domain" description="N-acetyltransferase" evidence="2">
    <location>
        <begin position="162"/>
        <end position="326"/>
    </location>
</feature>
<keyword evidence="1" id="KW-0378">Hydrolase</keyword>
<dbReference type="GO" id="GO:0016787">
    <property type="term" value="F:hydrolase activity"/>
    <property type="evidence" value="ECO:0007669"/>
    <property type="project" value="UniProtKB-KW"/>
</dbReference>
<dbReference type="PROSITE" id="PS00893">
    <property type="entry name" value="NUDIX_BOX"/>
    <property type="match status" value="1"/>
</dbReference>
<feature type="domain" description="Nudix hydrolase" evidence="3">
    <location>
        <begin position="3"/>
        <end position="144"/>
    </location>
</feature>
<dbReference type="InterPro" id="IPR015797">
    <property type="entry name" value="NUDIX_hydrolase-like_dom_sf"/>
</dbReference>
<evidence type="ECO:0000313" key="5">
    <source>
        <dbReference type="Proteomes" id="UP000460272"/>
    </source>
</evidence>
<dbReference type="SUPFAM" id="SSF55729">
    <property type="entry name" value="Acyl-CoA N-acyltransferases (Nat)"/>
    <property type="match status" value="1"/>
</dbReference>
<dbReference type="PROSITE" id="PS51186">
    <property type="entry name" value="GNAT"/>
    <property type="match status" value="1"/>
</dbReference>
<dbReference type="GO" id="GO:1990189">
    <property type="term" value="F:protein N-terminal-serine acetyltransferase activity"/>
    <property type="evidence" value="ECO:0007669"/>
    <property type="project" value="TreeGrafter"/>
</dbReference>
<protein>
    <submittedName>
        <fullName evidence="4">GNAT family N-acetyltransferase</fullName>
    </submittedName>
</protein>
<comment type="caution">
    <text evidence="4">The sequence shown here is derived from an EMBL/GenBank/DDBJ whole genome shotgun (WGS) entry which is preliminary data.</text>
</comment>